<keyword evidence="1" id="KW-0479">Metal-binding</keyword>
<dbReference type="GO" id="GO:0003676">
    <property type="term" value="F:nucleic acid binding"/>
    <property type="evidence" value="ECO:0007669"/>
    <property type="project" value="InterPro"/>
</dbReference>
<evidence type="ECO:0000259" key="3">
    <source>
        <dbReference type="PROSITE" id="PS50004"/>
    </source>
</evidence>
<accession>A0A2J7QM92</accession>
<dbReference type="GO" id="GO:0030672">
    <property type="term" value="C:synaptic vesicle membrane"/>
    <property type="evidence" value="ECO:0007669"/>
    <property type="project" value="TreeGrafter"/>
</dbReference>
<dbReference type="PROSITE" id="PS50004">
    <property type="entry name" value="C2"/>
    <property type="match status" value="1"/>
</dbReference>
<comment type="caution">
    <text evidence="4">The sequence shown here is derived from an EMBL/GenBank/DDBJ whole genome shotgun (WGS) entry which is preliminary data.</text>
</comment>
<protein>
    <recommendedName>
        <fullName evidence="3">C2 domain-containing protein</fullName>
    </recommendedName>
</protein>
<reference evidence="4 5" key="1">
    <citation type="submission" date="2017-12" db="EMBL/GenBank/DDBJ databases">
        <title>Hemimetabolous genomes reveal molecular basis of termite eusociality.</title>
        <authorList>
            <person name="Harrison M.C."/>
            <person name="Jongepier E."/>
            <person name="Robertson H.M."/>
            <person name="Arning N."/>
            <person name="Bitard-Feildel T."/>
            <person name="Chao H."/>
            <person name="Childers C.P."/>
            <person name="Dinh H."/>
            <person name="Doddapaneni H."/>
            <person name="Dugan S."/>
            <person name="Gowin J."/>
            <person name="Greiner C."/>
            <person name="Han Y."/>
            <person name="Hu H."/>
            <person name="Hughes D.S.T."/>
            <person name="Huylmans A.-K."/>
            <person name="Kemena C."/>
            <person name="Kremer L.P.M."/>
            <person name="Lee S.L."/>
            <person name="Lopez-Ezquerra A."/>
            <person name="Mallet L."/>
            <person name="Monroy-Kuhn J.M."/>
            <person name="Moser A."/>
            <person name="Murali S.C."/>
            <person name="Muzny D.M."/>
            <person name="Otani S."/>
            <person name="Piulachs M.-D."/>
            <person name="Poelchau M."/>
            <person name="Qu J."/>
            <person name="Schaub F."/>
            <person name="Wada-Katsumata A."/>
            <person name="Worley K.C."/>
            <person name="Xie Q."/>
            <person name="Ylla G."/>
            <person name="Poulsen M."/>
            <person name="Gibbs R.A."/>
            <person name="Schal C."/>
            <person name="Richards S."/>
            <person name="Belles X."/>
            <person name="Korb J."/>
            <person name="Bornberg-Bauer E."/>
        </authorList>
    </citation>
    <scope>NUCLEOTIDE SEQUENCE [LARGE SCALE GENOMIC DNA]</scope>
    <source>
        <tissue evidence="4">Whole body</tissue>
    </source>
</reference>
<dbReference type="SMART" id="SM00239">
    <property type="entry name" value="C2"/>
    <property type="match status" value="1"/>
</dbReference>
<dbReference type="InterPro" id="IPR035892">
    <property type="entry name" value="C2_domain_sf"/>
</dbReference>
<dbReference type="OrthoDB" id="5973539at2759"/>
<dbReference type="InterPro" id="IPR036397">
    <property type="entry name" value="RNaseH_sf"/>
</dbReference>
<dbReference type="PANTHER" id="PTHR45911">
    <property type="entry name" value="C2 DOMAIN-CONTAINING PROTEIN"/>
    <property type="match status" value="1"/>
</dbReference>
<dbReference type="Gene3D" id="3.30.420.10">
    <property type="entry name" value="Ribonuclease H-like superfamily/Ribonuclease H"/>
    <property type="match status" value="1"/>
</dbReference>
<sequence>MVVFPFAFHIAVQQPFKPLWSRLLLYELEPPRASFALCFKSLLMTLLPALGTSDPYVKFKVGGQLLYKSKTIYRDLNPIWDESFTLPIEDPFMPVHIKSITQGERVASGSAAPSDPVFDYDWVLQDDFMGSAFLDLTKLELGKSPDLTPCDFFLWGYIKDRVYVPQLVELKERIDATVMTTDRMKLQNVWNELDYRLDVCRVTQGAYIEHL</sequence>
<proteinExistence type="predicted"/>
<dbReference type="AlphaFoldDB" id="A0A2J7QM92"/>
<evidence type="ECO:0000313" key="5">
    <source>
        <dbReference type="Proteomes" id="UP000235965"/>
    </source>
</evidence>
<dbReference type="EMBL" id="NEVH01013215">
    <property type="protein sequence ID" value="PNF29687.1"/>
    <property type="molecule type" value="Genomic_DNA"/>
</dbReference>
<dbReference type="Gene3D" id="2.60.40.150">
    <property type="entry name" value="C2 domain"/>
    <property type="match status" value="1"/>
</dbReference>
<name>A0A2J7QM92_9NEOP</name>
<evidence type="ECO:0000256" key="1">
    <source>
        <dbReference type="ARBA" id="ARBA00022723"/>
    </source>
</evidence>
<organism evidence="4 5">
    <name type="scientific">Cryptotermes secundus</name>
    <dbReference type="NCBI Taxonomy" id="105785"/>
    <lineage>
        <taxon>Eukaryota</taxon>
        <taxon>Metazoa</taxon>
        <taxon>Ecdysozoa</taxon>
        <taxon>Arthropoda</taxon>
        <taxon>Hexapoda</taxon>
        <taxon>Insecta</taxon>
        <taxon>Pterygota</taxon>
        <taxon>Neoptera</taxon>
        <taxon>Polyneoptera</taxon>
        <taxon>Dictyoptera</taxon>
        <taxon>Blattodea</taxon>
        <taxon>Blattoidea</taxon>
        <taxon>Termitoidae</taxon>
        <taxon>Kalotermitidae</taxon>
        <taxon>Cryptotermitinae</taxon>
        <taxon>Cryptotermes</taxon>
    </lineage>
</organism>
<evidence type="ECO:0000256" key="2">
    <source>
        <dbReference type="ARBA" id="ARBA00022837"/>
    </source>
</evidence>
<dbReference type="Proteomes" id="UP000235965">
    <property type="component" value="Unassembled WGS sequence"/>
</dbReference>
<dbReference type="InterPro" id="IPR000008">
    <property type="entry name" value="C2_dom"/>
</dbReference>
<evidence type="ECO:0000313" key="4">
    <source>
        <dbReference type="EMBL" id="PNF29687.1"/>
    </source>
</evidence>
<dbReference type="Pfam" id="PF00168">
    <property type="entry name" value="C2"/>
    <property type="match status" value="2"/>
</dbReference>
<feature type="domain" description="C2" evidence="3">
    <location>
        <begin position="20"/>
        <end position="149"/>
    </location>
</feature>
<dbReference type="GO" id="GO:0005509">
    <property type="term" value="F:calcium ion binding"/>
    <property type="evidence" value="ECO:0007669"/>
    <property type="project" value="TreeGrafter"/>
</dbReference>
<keyword evidence="2" id="KW-0106">Calcium</keyword>
<gene>
    <name evidence="4" type="ORF">B7P43_G13065</name>
</gene>
<dbReference type="SUPFAM" id="SSF49562">
    <property type="entry name" value="C2 domain (Calcium/lipid-binding domain, CaLB)"/>
    <property type="match status" value="1"/>
</dbReference>
<keyword evidence="5" id="KW-1185">Reference proteome</keyword>
<dbReference type="PANTHER" id="PTHR45911:SF4">
    <property type="entry name" value="MULTIPLE C2 AND TRANSMEMBRANE DOMAIN-CONTAINING PROTEIN"/>
    <property type="match status" value="1"/>
</dbReference>
<dbReference type="GO" id="GO:0046928">
    <property type="term" value="P:regulation of neurotransmitter secretion"/>
    <property type="evidence" value="ECO:0007669"/>
    <property type="project" value="TreeGrafter"/>
</dbReference>
<dbReference type="InParanoid" id="A0A2J7QM92"/>
<dbReference type="STRING" id="105785.A0A2J7QM92"/>